<evidence type="ECO:0000256" key="4">
    <source>
        <dbReference type="ARBA" id="ARBA00022840"/>
    </source>
</evidence>
<evidence type="ECO:0000259" key="8">
    <source>
        <dbReference type="PROSITE" id="PS50893"/>
    </source>
</evidence>
<dbReference type="InterPro" id="IPR036640">
    <property type="entry name" value="ABC1_TM_sf"/>
</dbReference>
<dbReference type="PROSITE" id="PS00211">
    <property type="entry name" value="ABC_TRANSPORTER_1"/>
    <property type="match status" value="1"/>
</dbReference>
<sequence>MTSESFGTDSGLECLSLLLGVLEQPVDVAQLRHQLGSERAATIENLVRLARWAQVRAKLAAVRADRLEDMPLPAIGEGRDGRFFIIGAIRDGEALIQRPGQPAEALTLEDFTQIWTGQAVLMTTRAGGGRPMRKFDVTWFIPALVRYRGLLGDVLAASFILQLFALATPLFFQVVIDKVLVHQSLTTLNVLIIGLLAVIVFETFLGGLRAFIFSHTTSRVDVELGAGLYRHLLNLPLAYFEARRVGDTVARVRELETIREFLTSSAATLIIDLFFTIIFLVVMWFYSPWLMLIVIGAIVLYVIISAVITPPLRARIEERFYRAAESQAFMVESVTAVQTLKAAAVEPQMQRRWETLLAGYVKSAFNANVLGIWGGQAIQMVNKLSTALILFVGATLVIRGQLSVGELVAFNMLAGRVAEPVLRLSQLWQQFQEARVGVDRLGDILNTPQEANASGSRTALPALKGHVKFDDVTFRYRPGAREALRRVSLEVQPGEVLGVVGPSGSGKSTLAKLVQRLYVPESGRILIDGVDLALIDPSWLRRQIGVVLQENILFNRSVRDNIAIADPTLSMERIVEAAQMAGAHDFILELSEGYDTRLEERGGNLSGGQRQRIAIARALATDPQMLIFDEATSALDAESEAVIQRNMAKIAHGRTVIIIAHRLSALKPCGRIITLEAGAVTEDGTHAELLARGGRYASLWQEQTGGYR</sequence>
<dbReference type="InterPro" id="IPR005074">
    <property type="entry name" value="Peptidase_C39"/>
</dbReference>
<dbReference type="Pfam" id="PF03412">
    <property type="entry name" value="Peptidase_C39"/>
    <property type="match status" value="1"/>
</dbReference>
<keyword evidence="6 7" id="KW-0472">Membrane</keyword>
<feature type="domain" description="ABC transporter" evidence="8">
    <location>
        <begin position="467"/>
        <end position="702"/>
    </location>
</feature>
<dbReference type="InterPro" id="IPR003593">
    <property type="entry name" value="AAA+_ATPase"/>
</dbReference>
<dbReference type="NCBIfam" id="TIGR01846">
    <property type="entry name" value="type_I_sec_HlyB"/>
    <property type="match status" value="1"/>
</dbReference>
<evidence type="ECO:0000259" key="9">
    <source>
        <dbReference type="PROSITE" id="PS50929"/>
    </source>
</evidence>
<evidence type="ECO:0000256" key="5">
    <source>
        <dbReference type="ARBA" id="ARBA00022989"/>
    </source>
</evidence>
<dbReference type="InterPro" id="IPR003439">
    <property type="entry name" value="ABC_transporter-like_ATP-bd"/>
</dbReference>
<dbReference type="EMBL" id="BMFS01000010">
    <property type="protein sequence ID" value="GGH05260.1"/>
    <property type="molecule type" value="Genomic_DNA"/>
</dbReference>
<dbReference type="PANTHER" id="PTHR24221">
    <property type="entry name" value="ATP-BINDING CASSETTE SUB-FAMILY B"/>
    <property type="match status" value="1"/>
</dbReference>
<feature type="transmembrane region" description="Helical" evidence="7">
    <location>
        <begin position="261"/>
        <end position="286"/>
    </location>
</feature>
<evidence type="ECO:0000313" key="12">
    <source>
        <dbReference type="Proteomes" id="UP000648722"/>
    </source>
</evidence>
<evidence type="ECO:0000259" key="10">
    <source>
        <dbReference type="PROSITE" id="PS50990"/>
    </source>
</evidence>
<feature type="transmembrane region" description="Helical" evidence="7">
    <location>
        <begin position="292"/>
        <end position="312"/>
    </location>
</feature>
<evidence type="ECO:0000256" key="1">
    <source>
        <dbReference type="ARBA" id="ARBA00004651"/>
    </source>
</evidence>
<organism evidence="11 12">
    <name type="scientific">Glycocaulis albus</name>
    <dbReference type="NCBI Taxonomy" id="1382801"/>
    <lineage>
        <taxon>Bacteria</taxon>
        <taxon>Pseudomonadati</taxon>
        <taxon>Pseudomonadota</taxon>
        <taxon>Alphaproteobacteria</taxon>
        <taxon>Maricaulales</taxon>
        <taxon>Maricaulaceae</taxon>
        <taxon>Glycocaulis</taxon>
    </lineage>
</organism>
<dbReference type="InterPro" id="IPR011527">
    <property type="entry name" value="ABC1_TM_dom"/>
</dbReference>
<feature type="domain" description="Peptidase C39" evidence="10">
    <location>
        <begin position="1"/>
        <end position="122"/>
    </location>
</feature>
<dbReference type="Gene3D" id="3.90.70.10">
    <property type="entry name" value="Cysteine proteinases"/>
    <property type="match status" value="1"/>
</dbReference>
<proteinExistence type="predicted"/>
<keyword evidence="2 7" id="KW-0812">Transmembrane</keyword>
<accession>A0ABQ1XW83</accession>
<dbReference type="RefSeq" id="WP_233351843.1">
    <property type="nucleotide sequence ID" value="NZ_BMFS01000010.1"/>
</dbReference>
<dbReference type="PROSITE" id="PS50929">
    <property type="entry name" value="ABC_TM1F"/>
    <property type="match status" value="1"/>
</dbReference>
<feature type="transmembrane region" description="Helical" evidence="7">
    <location>
        <begin position="154"/>
        <end position="176"/>
    </location>
</feature>
<reference evidence="12" key="1">
    <citation type="journal article" date="2019" name="Int. J. Syst. Evol. Microbiol.">
        <title>The Global Catalogue of Microorganisms (GCM) 10K type strain sequencing project: providing services to taxonomists for standard genome sequencing and annotation.</title>
        <authorList>
            <consortium name="The Broad Institute Genomics Platform"/>
            <consortium name="The Broad Institute Genome Sequencing Center for Infectious Disease"/>
            <person name="Wu L."/>
            <person name="Ma J."/>
        </authorList>
    </citation>
    <scope>NUCLEOTIDE SEQUENCE [LARGE SCALE GENOMIC DNA]</scope>
    <source>
        <strain evidence="12">CGMCC 1.12766</strain>
    </source>
</reference>
<protein>
    <submittedName>
        <fullName evidence="11">Peptidase C39</fullName>
    </submittedName>
</protein>
<keyword evidence="4" id="KW-0067">ATP-binding</keyword>
<dbReference type="CDD" id="cd18588">
    <property type="entry name" value="ABC_6TM_CyaB_HlyB_like"/>
    <property type="match status" value="1"/>
</dbReference>
<dbReference type="PANTHER" id="PTHR24221:SF647">
    <property type="entry name" value="BLL6336 PROTEIN"/>
    <property type="match status" value="1"/>
</dbReference>
<name>A0ABQ1XW83_9PROT</name>
<feature type="transmembrane region" description="Helical" evidence="7">
    <location>
        <begin position="188"/>
        <end position="212"/>
    </location>
</feature>
<dbReference type="Pfam" id="PF00005">
    <property type="entry name" value="ABC_tran"/>
    <property type="match status" value="1"/>
</dbReference>
<dbReference type="SUPFAM" id="SSF90123">
    <property type="entry name" value="ABC transporter transmembrane region"/>
    <property type="match status" value="1"/>
</dbReference>
<dbReference type="Gene3D" id="3.40.50.300">
    <property type="entry name" value="P-loop containing nucleotide triphosphate hydrolases"/>
    <property type="match status" value="1"/>
</dbReference>
<comment type="subcellular location">
    <subcellularLocation>
        <location evidence="1">Cell membrane</location>
        <topology evidence="1">Multi-pass membrane protein</topology>
    </subcellularLocation>
</comment>
<dbReference type="InterPro" id="IPR027417">
    <property type="entry name" value="P-loop_NTPase"/>
</dbReference>
<evidence type="ECO:0000256" key="6">
    <source>
        <dbReference type="ARBA" id="ARBA00023136"/>
    </source>
</evidence>
<keyword evidence="5 7" id="KW-1133">Transmembrane helix</keyword>
<dbReference type="InterPro" id="IPR010132">
    <property type="entry name" value="ATPase_T1SS_HlyB"/>
</dbReference>
<dbReference type="InterPro" id="IPR039421">
    <property type="entry name" value="Type_1_exporter"/>
</dbReference>
<dbReference type="Pfam" id="PF00664">
    <property type="entry name" value="ABC_membrane"/>
    <property type="match status" value="1"/>
</dbReference>
<evidence type="ECO:0000256" key="7">
    <source>
        <dbReference type="SAM" id="Phobius"/>
    </source>
</evidence>
<dbReference type="PROSITE" id="PS50990">
    <property type="entry name" value="PEPTIDASE_C39"/>
    <property type="match status" value="1"/>
</dbReference>
<evidence type="ECO:0000256" key="2">
    <source>
        <dbReference type="ARBA" id="ARBA00022692"/>
    </source>
</evidence>
<dbReference type="SMART" id="SM00382">
    <property type="entry name" value="AAA"/>
    <property type="match status" value="1"/>
</dbReference>
<dbReference type="PROSITE" id="PS50893">
    <property type="entry name" value="ABC_TRANSPORTER_2"/>
    <property type="match status" value="1"/>
</dbReference>
<keyword evidence="3" id="KW-0547">Nucleotide-binding</keyword>
<evidence type="ECO:0000256" key="3">
    <source>
        <dbReference type="ARBA" id="ARBA00022741"/>
    </source>
</evidence>
<dbReference type="SUPFAM" id="SSF52540">
    <property type="entry name" value="P-loop containing nucleoside triphosphate hydrolases"/>
    <property type="match status" value="1"/>
</dbReference>
<dbReference type="Gene3D" id="1.20.1560.10">
    <property type="entry name" value="ABC transporter type 1, transmembrane domain"/>
    <property type="match status" value="1"/>
</dbReference>
<feature type="domain" description="ABC transmembrane type-1" evidence="9">
    <location>
        <begin position="154"/>
        <end position="433"/>
    </location>
</feature>
<gene>
    <name evidence="11" type="ORF">GCM10007420_22180</name>
</gene>
<keyword evidence="12" id="KW-1185">Reference proteome</keyword>
<evidence type="ECO:0000313" key="11">
    <source>
        <dbReference type="EMBL" id="GGH05260.1"/>
    </source>
</evidence>
<dbReference type="InterPro" id="IPR017871">
    <property type="entry name" value="ABC_transporter-like_CS"/>
</dbReference>
<dbReference type="Proteomes" id="UP000648722">
    <property type="component" value="Unassembled WGS sequence"/>
</dbReference>
<comment type="caution">
    <text evidence="11">The sequence shown here is derived from an EMBL/GenBank/DDBJ whole genome shotgun (WGS) entry which is preliminary data.</text>
</comment>